<dbReference type="AlphaFoldDB" id="A0A4Q1HL36"/>
<proteinExistence type="predicted"/>
<protein>
    <recommendedName>
        <fullName evidence="3">Phosphoglycerate mutase</fullName>
    </recommendedName>
</protein>
<gene>
    <name evidence="1" type="ORF">C7R54_08160</name>
</gene>
<comment type="caution">
    <text evidence="1">The sequence shown here is derived from an EMBL/GenBank/DDBJ whole genome shotgun (WGS) entry which is preliminary data.</text>
</comment>
<sequence length="339" mass="36283">MLIVLPGALPASPPIADELAKRLPATAPTLHAWLRAAEARAADFDPHDAGCTPYEAWQLARAGFQPAPGQQIGAGLGPLLAQATVDAPRAAGQAASPASRIAVPSFAPPDAVWIADLAHVALSTESANLLPLEALSLSAEEDAALHESARPLFAGTDFDALPLAPGRWRMRLPADLRPRTASPAAVGGQSLAGWWNQDAAVRPWRRLMNEIQMVWHDHPVNQSRADRGLPPVNTLWLYGGAAPWTPPAAASAPPVQVVEDLLPAYAAEDWGTWLQALQQLDARVLKPLSDARGMPAGPTDILLLGRDRRVDLTLKPRSRLLAWLPSSAKNWSAWWSPRA</sequence>
<evidence type="ECO:0000313" key="1">
    <source>
        <dbReference type="EMBL" id="RXN91153.1"/>
    </source>
</evidence>
<dbReference type="Proteomes" id="UP000290849">
    <property type="component" value="Unassembled WGS sequence"/>
</dbReference>
<name>A0A4Q1HL36_9BURK</name>
<keyword evidence="2" id="KW-1185">Reference proteome</keyword>
<accession>A0A4Q1HL36</accession>
<reference evidence="1 2" key="1">
    <citation type="journal article" date="2017" name="Int. J. Syst. Evol. Microbiol.">
        <title>Achromobacter aloeverae sp. nov., isolated from the root of Aloe vera (L.) Burm.f.</title>
        <authorList>
            <person name="Kuncharoen N."/>
            <person name="Muramatsu Y."/>
            <person name="Shibata C."/>
            <person name="Kamakura Y."/>
            <person name="Nakagawa Y."/>
            <person name="Tanasupawat S."/>
        </authorList>
    </citation>
    <scope>NUCLEOTIDE SEQUENCE [LARGE SCALE GENOMIC DNA]</scope>
    <source>
        <strain evidence="1 2">AVA-1</strain>
    </source>
</reference>
<dbReference type="RefSeq" id="WP_129149705.1">
    <property type="nucleotide sequence ID" value="NZ_JBHSDO010000013.1"/>
</dbReference>
<organism evidence="1 2">
    <name type="scientific">Achromobacter aloeverae</name>
    <dbReference type="NCBI Taxonomy" id="1750518"/>
    <lineage>
        <taxon>Bacteria</taxon>
        <taxon>Pseudomonadati</taxon>
        <taxon>Pseudomonadota</taxon>
        <taxon>Betaproteobacteria</taxon>
        <taxon>Burkholderiales</taxon>
        <taxon>Alcaligenaceae</taxon>
        <taxon>Achromobacter</taxon>
    </lineage>
</organism>
<dbReference type="OrthoDB" id="5295974at2"/>
<evidence type="ECO:0008006" key="3">
    <source>
        <dbReference type="Google" id="ProtNLM"/>
    </source>
</evidence>
<evidence type="ECO:0000313" key="2">
    <source>
        <dbReference type="Proteomes" id="UP000290849"/>
    </source>
</evidence>
<dbReference type="EMBL" id="PYAL01000002">
    <property type="protein sequence ID" value="RXN91153.1"/>
    <property type="molecule type" value="Genomic_DNA"/>
</dbReference>